<evidence type="ECO:0000256" key="8">
    <source>
        <dbReference type="SAM" id="Phobius"/>
    </source>
</evidence>
<proteinExistence type="predicted"/>
<evidence type="ECO:0000256" key="3">
    <source>
        <dbReference type="ARBA" id="ARBA00022618"/>
    </source>
</evidence>
<evidence type="ECO:0000256" key="4">
    <source>
        <dbReference type="ARBA" id="ARBA00022692"/>
    </source>
</evidence>
<evidence type="ECO:0000313" key="10">
    <source>
        <dbReference type="EMBL" id="MBO8435114.1"/>
    </source>
</evidence>
<organism evidence="10 11">
    <name type="scientific">Candidatus Fimicola merdigallinarum</name>
    <dbReference type="NCBI Taxonomy" id="2840819"/>
    <lineage>
        <taxon>Bacteria</taxon>
        <taxon>Bacillati</taxon>
        <taxon>Bacillota</taxon>
        <taxon>Clostridia</taxon>
        <taxon>Lachnospirales</taxon>
        <taxon>Lachnospiraceae</taxon>
        <taxon>Lachnospiraceae incertae sedis</taxon>
        <taxon>Candidatus Fimicola</taxon>
    </lineage>
</organism>
<evidence type="ECO:0000256" key="1">
    <source>
        <dbReference type="ARBA" id="ARBA00004370"/>
    </source>
</evidence>
<keyword evidence="2" id="KW-1003">Cell membrane</keyword>
<dbReference type="InterPro" id="IPR005548">
    <property type="entry name" value="Cell_div_FtsQ/DivIB_C"/>
</dbReference>
<comment type="caution">
    <text evidence="10">The sequence shown here is derived from an EMBL/GenBank/DDBJ whole genome shotgun (WGS) entry which is preliminary data.</text>
</comment>
<name>A0A9D9DW71_9FIRM</name>
<dbReference type="Pfam" id="PF03799">
    <property type="entry name" value="FtsQ_DivIB_C"/>
    <property type="match status" value="1"/>
</dbReference>
<evidence type="ECO:0000259" key="9">
    <source>
        <dbReference type="PROSITE" id="PS51779"/>
    </source>
</evidence>
<feature type="domain" description="POTRA" evidence="9">
    <location>
        <begin position="59"/>
        <end position="127"/>
    </location>
</feature>
<comment type="subcellular location">
    <subcellularLocation>
        <location evidence="1">Membrane</location>
    </subcellularLocation>
</comment>
<keyword evidence="4 8" id="KW-0812">Transmembrane</keyword>
<dbReference type="InterPro" id="IPR013685">
    <property type="entry name" value="POTRA_FtsQ_type"/>
</dbReference>
<evidence type="ECO:0000256" key="2">
    <source>
        <dbReference type="ARBA" id="ARBA00022475"/>
    </source>
</evidence>
<keyword evidence="6 8" id="KW-0472">Membrane</keyword>
<reference evidence="10" key="2">
    <citation type="journal article" date="2021" name="PeerJ">
        <title>Extensive microbial diversity within the chicken gut microbiome revealed by metagenomics and culture.</title>
        <authorList>
            <person name="Gilroy R."/>
            <person name="Ravi A."/>
            <person name="Getino M."/>
            <person name="Pursley I."/>
            <person name="Horton D.L."/>
            <person name="Alikhan N.F."/>
            <person name="Baker D."/>
            <person name="Gharbi K."/>
            <person name="Hall N."/>
            <person name="Watson M."/>
            <person name="Adriaenssens E.M."/>
            <person name="Foster-Nyarko E."/>
            <person name="Jarju S."/>
            <person name="Secka A."/>
            <person name="Antonio M."/>
            <person name="Oren A."/>
            <person name="Chaudhuri R.R."/>
            <person name="La Ragione R."/>
            <person name="Hildebrand F."/>
            <person name="Pallen M.J."/>
        </authorList>
    </citation>
    <scope>NUCLEOTIDE SEQUENCE</scope>
    <source>
        <strain evidence="10">F6-4510</strain>
    </source>
</reference>
<evidence type="ECO:0000313" key="11">
    <source>
        <dbReference type="Proteomes" id="UP000823611"/>
    </source>
</evidence>
<dbReference type="Gene3D" id="3.10.20.310">
    <property type="entry name" value="membrane protein fhac"/>
    <property type="match status" value="1"/>
</dbReference>
<reference evidence="10" key="1">
    <citation type="submission" date="2020-10" db="EMBL/GenBank/DDBJ databases">
        <authorList>
            <person name="Gilroy R."/>
        </authorList>
    </citation>
    <scope>NUCLEOTIDE SEQUENCE</scope>
    <source>
        <strain evidence="10">F6-4510</strain>
    </source>
</reference>
<dbReference type="PANTHER" id="PTHR37820:SF1">
    <property type="entry name" value="CELL DIVISION PROTEIN FTSQ"/>
    <property type="match status" value="1"/>
</dbReference>
<feature type="transmembrane region" description="Helical" evidence="8">
    <location>
        <begin position="39"/>
        <end position="59"/>
    </location>
</feature>
<gene>
    <name evidence="10" type="ORF">IAC55_07335</name>
</gene>
<evidence type="ECO:0000256" key="7">
    <source>
        <dbReference type="ARBA" id="ARBA00023306"/>
    </source>
</evidence>
<sequence>MGASKNIQQFSNVEDFQYHKRNREREARKEKLRERRKKVLKIGTIVFVFIILILLSPIFQLKNINVTELKKYTKTEIMNKMGIQEGMNTFFASTSKAENSFKDDPYIESCKVNKKLPNTIDIDIKERKVRGYVPYMGSYLYIDEYGRVLDIQTSYTDHLPIVKGLEFSQFKLGELLQVKNDESFDVIVRIAQMMTKYELLDLVVSIDVSNPSDIRAYSNNVEILLGDISDSDKKIRTMAEILKKIPESDRGTLDLKDMTKPIIFKYLT</sequence>
<dbReference type="PANTHER" id="PTHR37820">
    <property type="entry name" value="CELL DIVISION PROTEIN DIVIB"/>
    <property type="match status" value="1"/>
</dbReference>
<dbReference type="InterPro" id="IPR050487">
    <property type="entry name" value="FtsQ_DivIB"/>
</dbReference>
<dbReference type="PROSITE" id="PS51779">
    <property type="entry name" value="POTRA"/>
    <property type="match status" value="1"/>
</dbReference>
<keyword evidence="3" id="KW-0132">Cell division</keyword>
<dbReference type="Proteomes" id="UP000823611">
    <property type="component" value="Unassembled WGS sequence"/>
</dbReference>
<accession>A0A9D9DW71</accession>
<dbReference type="EMBL" id="JADIMX010000136">
    <property type="protein sequence ID" value="MBO8435114.1"/>
    <property type="molecule type" value="Genomic_DNA"/>
</dbReference>
<dbReference type="InterPro" id="IPR034746">
    <property type="entry name" value="POTRA"/>
</dbReference>
<evidence type="ECO:0000256" key="5">
    <source>
        <dbReference type="ARBA" id="ARBA00022989"/>
    </source>
</evidence>
<dbReference type="GO" id="GO:0005886">
    <property type="term" value="C:plasma membrane"/>
    <property type="evidence" value="ECO:0007669"/>
    <property type="project" value="TreeGrafter"/>
</dbReference>
<protein>
    <submittedName>
        <fullName evidence="10">FtsQ-type POTRA domain-containing protein</fullName>
    </submittedName>
</protein>
<dbReference type="AlphaFoldDB" id="A0A9D9DW71"/>
<dbReference type="GO" id="GO:0051301">
    <property type="term" value="P:cell division"/>
    <property type="evidence" value="ECO:0007669"/>
    <property type="project" value="UniProtKB-KW"/>
</dbReference>
<evidence type="ECO:0000256" key="6">
    <source>
        <dbReference type="ARBA" id="ARBA00023136"/>
    </source>
</evidence>
<dbReference type="Pfam" id="PF08478">
    <property type="entry name" value="POTRA_1"/>
    <property type="match status" value="1"/>
</dbReference>
<keyword evidence="7" id="KW-0131">Cell cycle</keyword>
<keyword evidence="5 8" id="KW-1133">Transmembrane helix</keyword>